<dbReference type="InterPro" id="IPR050087">
    <property type="entry name" value="AON_synthase_class-II"/>
</dbReference>
<evidence type="ECO:0000256" key="7">
    <source>
        <dbReference type="ARBA" id="ARBA00022756"/>
    </source>
</evidence>
<name>A0A0F9WMS6_9ZZZZ</name>
<evidence type="ECO:0000256" key="8">
    <source>
        <dbReference type="ARBA" id="ARBA00022898"/>
    </source>
</evidence>
<evidence type="ECO:0000256" key="11">
    <source>
        <dbReference type="ARBA" id="ARBA00047715"/>
    </source>
</evidence>
<evidence type="ECO:0000256" key="10">
    <source>
        <dbReference type="ARBA" id="ARBA00033381"/>
    </source>
</evidence>
<keyword evidence="7" id="KW-0093">Biotin biosynthesis</keyword>
<dbReference type="EC" id="2.3.1.47" evidence="5"/>
<proteinExistence type="inferred from homology"/>
<dbReference type="InterPro" id="IPR004723">
    <property type="entry name" value="AONS_Archaea/Proteobacteria"/>
</dbReference>
<evidence type="ECO:0000256" key="3">
    <source>
        <dbReference type="ARBA" id="ARBA00010008"/>
    </source>
</evidence>
<dbReference type="InterPro" id="IPR004839">
    <property type="entry name" value="Aminotransferase_I/II_large"/>
</dbReference>
<comment type="cofactor">
    <cofactor evidence="1">
        <name>pyridoxal 5'-phosphate</name>
        <dbReference type="ChEBI" id="CHEBI:597326"/>
    </cofactor>
</comment>
<evidence type="ECO:0000256" key="6">
    <source>
        <dbReference type="ARBA" id="ARBA00022679"/>
    </source>
</evidence>
<dbReference type="PANTHER" id="PTHR13693">
    <property type="entry name" value="CLASS II AMINOTRANSFERASE/8-AMINO-7-OXONONANOATE SYNTHASE"/>
    <property type="match status" value="1"/>
</dbReference>
<evidence type="ECO:0000256" key="4">
    <source>
        <dbReference type="ARBA" id="ARBA00011738"/>
    </source>
</evidence>
<dbReference type="GO" id="GO:0030170">
    <property type="term" value="F:pyridoxal phosphate binding"/>
    <property type="evidence" value="ECO:0007669"/>
    <property type="project" value="InterPro"/>
</dbReference>
<evidence type="ECO:0000259" key="12">
    <source>
        <dbReference type="Pfam" id="PF00155"/>
    </source>
</evidence>
<dbReference type="CDD" id="cd06454">
    <property type="entry name" value="KBL_like"/>
    <property type="match status" value="1"/>
</dbReference>
<evidence type="ECO:0000256" key="2">
    <source>
        <dbReference type="ARBA" id="ARBA00004746"/>
    </source>
</evidence>
<dbReference type="PROSITE" id="PS00599">
    <property type="entry name" value="AA_TRANSFER_CLASS_2"/>
    <property type="match status" value="1"/>
</dbReference>
<organism evidence="13">
    <name type="scientific">marine sediment metagenome</name>
    <dbReference type="NCBI Taxonomy" id="412755"/>
    <lineage>
        <taxon>unclassified sequences</taxon>
        <taxon>metagenomes</taxon>
        <taxon>ecological metagenomes</taxon>
    </lineage>
</organism>
<comment type="similarity">
    <text evidence="3">Belongs to the class-II pyridoxal-phosphate-dependent aminotransferase family. BioF subfamily.</text>
</comment>
<sequence length="391" mass="41249">MGFKKNAPMSDWEHLKTVLNDLKAGDLLRTPAVLDSPVGARVVVGGREVVCLCSNDYLGLAADEAVKAAAIEAINTWGVGAGASRLVSGTLQVHQQLEQRLAAFKGAQAAVVTSTGWMANHVAICALAGAGDLILCDKLDHASILDAARQSRAAVRTYAHGDRGRLRRLLERHRADYRECLIVTDSLFSMDGDLAPLEELVELKNRFDAKLMIDEAHATGVFGQTGRGVAEHLGVDEHIDVTVGTLSKALGAMGGFVAGPEVVIDVIRNTGRAYMYTTALPPAMCAAVLAGLDIVRDQPQRRQKLLAMAAELRDRLGAGGLSTLSSASQIIPVVIGGAAEAVAVSGRLLSEGFLIPAIRPPSVPPGASRLRISLCANHDPQDLARLADVLT</sequence>
<keyword evidence="8" id="KW-0663">Pyridoxal phosphate</keyword>
<dbReference type="InterPro" id="IPR015421">
    <property type="entry name" value="PyrdxlP-dep_Trfase_major"/>
</dbReference>
<dbReference type="InterPro" id="IPR001917">
    <property type="entry name" value="Aminotrans_II_pyridoxalP_BS"/>
</dbReference>
<dbReference type="Gene3D" id="3.90.1150.10">
    <property type="entry name" value="Aspartate Aminotransferase, domain 1"/>
    <property type="match status" value="1"/>
</dbReference>
<dbReference type="GO" id="GO:0009102">
    <property type="term" value="P:biotin biosynthetic process"/>
    <property type="evidence" value="ECO:0007669"/>
    <property type="project" value="UniProtKB-UniPathway"/>
</dbReference>
<dbReference type="EMBL" id="LAZR01000240">
    <property type="protein sequence ID" value="KKN79923.1"/>
    <property type="molecule type" value="Genomic_DNA"/>
</dbReference>
<dbReference type="InterPro" id="IPR015424">
    <property type="entry name" value="PyrdxlP-dep_Trfase"/>
</dbReference>
<dbReference type="InterPro" id="IPR015422">
    <property type="entry name" value="PyrdxlP-dep_Trfase_small"/>
</dbReference>
<comment type="subunit">
    <text evidence="4">Homodimer.</text>
</comment>
<dbReference type="Pfam" id="PF00155">
    <property type="entry name" value="Aminotran_1_2"/>
    <property type="match status" value="1"/>
</dbReference>
<reference evidence="13" key="1">
    <citation type="journal article" date="2015" name="Nature">
        <title>Complex archaea that bridge the gap between prokaryotes and eukaryotes.</title>
        <authorList>
            <person name="Spang A."/>
            <person name="Saw J.H."/>
            <person name="Jorgensen S.L."/>
            <person name="Zaremba-Niedzwiedzka K."/>
            <person name="Martijn J."/>
            <person name="Lind A.E."/>
            <person name="van Eijk R."/>
            <person name="Schleper C."/>
            <person name="Guy L."/>
            <person name="Ettema T.J."/>
        </authorList>
    </citation>
    <scope>NUCLEOTIDE SEQUENCE</scope>
</reference>
<dbReference type="AlphaFoldDB" id="A0A0F9WMS6"/>
<dbReference type="GO" id="GO:0008710">
    <property type="term" value="F:8-amino-7-oxononanoate synthase activity"/>
    <property type="evidence" value="ECO:0007669"/>
    <property type="project" value="UniProtKB-EC"/>
</dbReference>
<evidence type="ECO:0000313" key="13">
    <source>
        <dbReference type="EMBL" id="KKN79923.1"/>
    </source>
</evidence>
<evidence type="ECO:0000256" key="1">
    <source>
        <dbReference type="ARBA" id="ARBA00001933"/>
    </source>
</evidence>
<dbReference type="UniPathway" id="UPA00078"/>
<accession>A0A0F9WMS6</accession>
<evidence type="ECO:0000256" key="9">
    <source>
        <dbReference type="ARBA" id="ARBA00032610"/>
    </source>
</evidence>
<feature type="domain" description="Aminotransferase class I/classII large" evidence="12">
    <location>
        <begin position="48"/>
        <end position="390"/>
    </location>
</feature>
<dbReference type="PANTHER" id="PTHR13693:SF100">
    <property type="entry name" value="8-AMINO-7-OXONONANOATE SYNTHASE"/>
    <property type="match status" value="1"/>
</dbReference>
<dbReference type="Gene3D" id="3.40.640.10">
    <property type="entry name" value="Type I PLP-dependent aspartate aminotransferase-like (Major domain)"/>
    <property type="match status" value="1"/>
</dbReference>
<dbReference type="SUPFAM" id="SSF53383">
    <property type="entry name" value="PLP-dependent transferases"/>
    <property type="match status" value="1"/>
</dbReference>
<evidence type="ECO:0000256" key="5">
    <source>
        <dbReference type="ARBA" id="ARBA00013187"/>
    </source>
</evidence>
<comment type="pathway">
    <text evidence="2">Cofactor biosynthesis; biotin biosynthesis.</text>
</comment>
<dbReference type="NCBIfam" id="TIGR00858">
    <property type="entry name" value="bioF"/>
    <property type="match status" value="1"/>
</dbReference>
<comment type="caution">
    <text evidence="13">The sequence shown here is derived from an EMBL/GenBank/DDBJ whole genome shotgun (WGS) entry which is preliminary data.</text>
</comment>
<comment type="catalytic activity">
    <reaction evidence="11">
        <text>6-carboxyhexanoyl-[ACP] + L-alanine + H(+) = (8S)-8-amino-7-oxononanoate + holo-[ACP] + CO2</text>
        <dbReference type="Rhea" id="RHEA:42288"/>
        <dbReference type="Rhea" id="RHEA-COMP:9685"/>
        <dbReference type="Rhea" id="RHEA-COMP:9955"/>
        <dbReference type="ChEBI" id="CHEBI:15378"/>
        <dbReference type="ChEBI" id="CHEBI:16526"/>
        <dbReference type="ChEBI" id="CHEBI:57972"/>
        <dbReference type="ChEBI" id="CHEBI:64479"/>
        <dbReference type="ChEBI" id="CHEBI:78846"/>
        <dbReference type="ChEBI" id="CHEBI:149468"/>
        <dbReference type="EC" id="2.3.1.47"/>
    </reaction>
</comment>
<protein>
    <recommendedName>
        <fullName evidence="5">8-amino-7-oxononanoate synthase</fullName>
        <ecNumber evidence="5">2.3.1.47</ecNumber>
    </recommendedName>
    <alternativeName>
        <fullName evidence="9">7-keto-8-amino-pelargonic acid synthase</fullName>
    </alternativeName>
    <alternativeName>
        <fullName evidence="10">8-amino-7-ketopelargonate synthase</fullName>
    </alternativeName>
</protein>
<keyword evidence="6" id="KW-0808">Transferase</keyword>
<gene>
    <name evidence="13" type="ORF">LCGC14_0335520</name>
</gene>